<dbReference type="Proteomes" id="UP000460298">
    <property type="component" value="Unassembled WGS sequence"/>
</dbReference>
<dbReference type="PANTHER" id="PTHR32347">
    <property type="entry name" value="EFFLUX SYSTEM COMPONENT YKNX-RELATED"/>
    <property type="match status" value="1"/>
</dbReference>
<comment type="similarity">
    <text evidence="2">Belongs to the membrane fusion protein (MFP) (TC 8.A.1) family.</text>
</comment>
<keyword evidence="3" id="KW-0175">Coiled coil</keyword>
<evidence type="ECO:0000256" key="1">
    <source>
        <dbReference type="ARBA" id="ARBA00004196"/>
    </source>
</evidence>
<evidence type="ECO:0000313" key="6">
    <source>
        <dbReference type="EMBL" id="KAB2932183.1"/>
    </source>
</evidence>
<feature type="domain" description="CzcB-like barrel-sandwich hybrid" evidence="5">
    <location>
        <begin position="41"/>
        <end position="194"/>
    </location>
</feature>
<dbReference type="PROSITE" id="PS51257">
    <property type="entry name" value="PROKAR_LIPOPROTEIN"/>
    <property type="match status" value="1"/>
</dbReference>
<evidence type="ECO:0000256" key="2">
    <source>
        <dbReference type="ARBA" id="ARBA00009477"/>
    </source>
</evidence>
<organism evidence="6 7">
    <name type="scientific">Leptonema illini</name>
    <dbReference type="NCBI Taxonomy" id="183"/>
    <lineage>
        <taxon>Bacteria</taxon>
        <taxon>Pseudomonadati</taxon>
        <taxon>Spirochaetota</taxon>
        <taxon>Spirochaetia</taxon>
        <taxon>Leptospirales</taxon>
        <taxon>Leptospiraceae</taxon>
        <taxon>Leptonema</taxon>
    </lineage>
</organism>
<reference evidence="6 7" key="1">
    <citation type="submission" date="2019-10" db="EMBL/GenBank/DDBJ databases">
        <title>Extracellular Electron Transfer in a Candidatus Methanoperedens spp. Enrichment Culture.</title>
        <authorList>
            <person name="Berger S."/>
            <person name="Rangel Shaw D."/>
            <person name="Berben T."/>
            <person name="In 'T Zandt M."/>
            <person name="Frank J."/>
            <person name="Reimann J."/>
            <person name="Jetten M.S.M."/>
            <person name="Welte C.U."/>
        </authorList>
    </citation>
    <scope>NUCLEOTIDE SEQUENCE [LARGE SCALE GENOMIC DNA]</scope>
    <source>
        <strain evidence="6">SB12</strain>
    </source>
</reference>
<dbReference type="NCBIfam" id="TIGR01730">
    <property type="entry name" value="RND_mfp"/>
    <property type="match status" value="1"/>
</dbReference>
<dbReference type="EMBL" id="WBUI01000010">
    <property type="protein sequence ID" value="KAB2932183.1"/>
    <property type="molecule type" value="Genomic_DNA"/>
</dbReference>
<sequence>MSPFRRISFVSLLLPLPVVMACSDNGAAVAGSGTIEVDQIRISPLYAGRIAGIAVREGDHFAKGDALVFLQNEEIEADVDFSRSGLEAARSGITQAQADYENARKERLRGEQLFRSGSLARQDLDRLLTREKVSLSRLQAARAQSGQLEAALRRSKSRVREITLYAPVDGVVLSRNFEIGEVALPGAAILSVADLSTVRLNVYLPGPDLHSIQTGAKASVKVDGLDREFEGIIESIADEAEFTPKNVQTADARARLVYEVRIRLDNSERILKPGMPADARIALREADGGRPQGQSR</sequence>
<dbReference type="InterPro" id="IPR050465">
    <property type="entry name" value="UPF0194_transport"/>
</dbReference>
<protein>
    <submittedName>
        <fullName evidence="6">Efflux RND transporter periplasmic adaptor subunit</fullName>
    </submittedName>
</protein>
<evidence type="ECO:0000256" key="3">
    <source>
        <dbReference type="ARBA" id="ARBA00023054"/>
    </source>
</evidence>
<dbReference type="InterPro" id="IPR058647">
    <property type="entry name" value="BSH_CzcB-like"/>
</dbReference>
<dbReference type="Gene3D" id="2.40.30.170">
    <property type="match status" value="1"/>
</dbReference>
<dbReference type="GO" id="GO:0022857">
    <property type="term" value="F:transmembrane transporter activity"/>
    <property type="evidence" value="ECO:0007669"/>
    <property type="project" value="InterPro"/>
</dbReference>
<dbReference type="InterPro" id="IPR006143">
    <property type="entry name" value="RND_pump_MFP"/>
</dbReference>
<proteinExistence type="inferred from homology"/>
<comment type="subcellular location">
    <subcellularLocation>
        <location evidence="1">Cell envelope</location>
    </subcellularLocation>
</comment>
<dbReference type="AlphaFoldDB" id="A0A833M1E9"/>
<evidence type="ECO:0000313" key="7">
    <source>
        <dbReference type="Proteomes" id="UP000460298"/>
    </source>
</evidence>
<comment type="caution">
    <text evidence="6">The sequence shown here is derived from an EMBL/GenBank/DDBJ whole genome shotgun (WGS) entry which is preliminary data.</text>
</comment>
<evidence type="ECO:0000256" key="4">
    <source>
        <dbReference type="SAM" id="SignalP"/>
    </source>
</evidence>
<dbReference type="SUPFAM" id="SSF111369">
    <property type="entry name" value="HlyD-like secretion proteins"/>
    <property type="match status" value="1"/>
</dbReference>
<keyword evidence="4" id="KW-0732">Signal</keyword>
<accession>A0A833M1E9</accession>
<dbReference type="Gene3D" id="1.10.287.470">
    <property type="entry name" value="Helix hairpin bin"/>
    <property type="match status" value="1"/>
</dbReference>
<evidence type="ECO:0000259" key="5">
    <source>
        <dbReference type="Pfam" id="PF25973"/>
    </source>
</evidence>
<dbReference type="Pfam" id="PF25973">
    <property type="entry name" value="BSH_CzcB"/>
    <property type="match status" value="1"/>
</dbReference>
<dbReference type="GO" id="GO:0030313">
    <property type="term" value="C:cell envelope"/>
    <property type="evidence" value="ECO:0007669"/>
    <property type="project" value="UniProtKB-SubCell"/>
</dbReference>
<dbReference type="GO" id="GO:0016020">
    <property type="term" value="C:membrane"/>
    <property type="evidence" value="ECO:0007669"/>
    <property type="project" value="InterPro"/>
</dbReference>
<gene>
    <name evidence="6" type="ORF">F9K24_11305</name>
</gene>
<dbReference type="Gene3D" id="2.40.50.100">
    <property type="match status" value="1"/>
</dbReference>
<name>A0A833M1E9_9LEPT</name>
<dbReference type="PANTHER" id="PTHR32347:SF23">
    <property type="entry name" value="BLL5650 PROTEIN"/>
    <property type="match status" value="1"/>
</dbReference>
<feature type="signal peptide" evidence="4">
    <location>
        <begin position="1"/>
        <end position="21"/>
    </location>
</feature>
<feature type="chain" id="PRO_5032339377" evidence="4">
    <location>
        <begin position="22"/>
        <end position="296"/>
    </location>
</feature>